<proteinExistence type="predicted"/>
<dbReference type="AlphaFoldDB" id="A0A540LL91"/>
<reference evidence="7 8" key="1">
    <citation type="journal article" date="2019" name="G3 (Bethesda)">
        <title>Sequencing of a Wild Apple (Malus baccata) Genome Unravels the Differences Between Cultivated and Wild Apple Species Regarding Disease Resistance and Cold Tolerance.</title>
        <authorList>
            <person name="Chen X."/>
        </authorList>
    </citation>
    <scope>NUCLEOTIDE SEQUENCE [LARGE SCALE GENOMIC DNA]</scope>
    <source>
        <strain evidence="8">cv. Shandingzi</strain>
        <tissue evidence="7">Leaves</tissue>
    </source>
</reference>
<evidence type="ECO:0000313" key="8">
    <source>
        <dbReference type="Proteomes" id="UP000315295"/>
    </source>
</evidence>
<evidence type="ECO:0000256" key="4">
    <source>
        <dbReference type="ARBA" id="ARBA00023157"/>
    </source>
</evidence>
<feature type="signal peptide" evidence="5">
    <location>
        <begin position="1"/>
        <end position="23"/>
    </location>
</feature>
<evidence type="ECO:0000256" key="3">
    <source>
        <dbReference type="ARBA" id="ARBA00022729"/>
    </source>
</evidence>
<keyword evidence="2" id="KW-0295">Fungicide</keyword>
<dbReference type="Gene3D" id="3.30.30.10">
    <property type="entry name" value="Knottin, scorpion toxin-like"/>
    <property type="match status" value="1"/>
</dbReference>
<dbReference type="GO" id="GO:0050832">
    <property type="term" value="P:defense response to fungus"/>
    <property type="evidence" value="ECO:0007669"/>
    <property type="project" value="UniProtKB-KW"/>
</dbReference>
<dbReference type="CDD" id="cd00107">
    <property type="entry name" value="Knot1"/>
    <property type="match status" value="1"/>
</dbReference>
<dbReference type="PANTHER" id="PTHR33147">
    <property type="entry name" value="DEFENSIN-LIKE PROTEIN 1"/>
    <property type="match status" value="1"/>
</dbReference>
<dbReference type="STRING" id="106549.A0A540LL91"/>
<evidence type="ECO:0000256" key="1">
    <source>
        <dbReference type="ARBA" id="ARBA00022529"/>
    </source>
</evidence>
<name>A0A540LL91_MALBA</name>
<keyword evidence="4" id="KW-1015">Disulfide bond</keyword>
<feature type="domain" description="Knottins-like" evidence="6">
    <location>
        <begin position="42"/>
        <end position="87"/>
    </location>
</feature>
<evidence type="ECO:0000256" key="2">
    <source>
        <dbReference type="ARBA" id="ARBA00022577"/>
    </source>
</evidence>
<keyword evidence="8" id="KW-1185">Reference proteome</keyword>
<organism evidence="7 8">
    <name type="scientific">Malus baccata</name>
    <name type="common">Siberian crab apple</name>
    <name type="synonym">Pyrus baccata</name>
    <dbReference type="NCBI Taxonomy" id="106549"/>
    <lineage>
        <taxon>Eukaryota</taxon>
        <taxon>Viridiplantae</taxon>
        <taxon>Streptophyta</taxon>
        <taxon>Embryophyta</taxon>
        <taxon>Tracheophyta</taxon>
        <taxon>Spermatophyta</taxon>
        <taxon>Magnoliopsida</taxon>
        <taxon>eudicotyledons</taxon>
        <taxon>Gunneridae</taxon>
        <taxon>Pentapetalae</taxon>
        <taxon>rosids</taxon>
        <taxon>fabids</taxon>
        <taxon>Rosales</taxon>
        <taxon>Rosaceae</taxon>
        <taxon>Amygdaloideae</taxon>
        <taxon>Maleae</taxon>
        <taxon>Malus</taxon>
    </lineage>
</organism>
<dbReference type="Proteomes" id="UP000315295">
    <property type="component" value="Unassembled WGS sequence"/>
</dbReference>
<dbReference type="PROSITE" id="PS00940">
    <property type="entry name" value="GAMMA_THIONIN"/>
    <property type="match status" value="1"/>
</dbReference>
<comment type="caution">
    <text evidence="7">The sequence shown here is derived from an EMBL/GenBank/DDBJ whole genome shotgun (WGS) entry which is preliminary data.</text>
</comment>
<dbReference type="PRINTS" id="PR00288">
    <property type="entry name" value="PUROTHIONIN"/>
</dbReference>
<dbReference type="Pfam" id="PF00304">
    <property type="entry name" value="Gamma-thionin"/>
    <property type="match status" value="1"/>
</dbReference>
<evidence type="ECO:0000313" key="7">
    <source>
        <dbReference type="EMBL" id="TQD87251.1"/>
    </source>
</evidence>
<dbReference type="SMART" id="SM00505">
    <property type="entry name" value="Knot1"/>
    <property type="match status" value="1"/>
</dbReference>
<dbReference type="InterPro" id="IPR036574">
    <property type="entry name" value="Scorpion_toxin-like_sf"/>
</dbReference>
<dbReference type="GO" id="GO:0031640">
    <property type="term" value="P:killing of cells of another organism"/>
    <property type="evidence" value="ECO:0007669"/>
    <property type="project" value="UniProtKB-KW"/>
</dbReference>
<feature type="chain" id="PRO_5022078114" description="Knottins-like domain-containing protein" evidence="5">
    <location>
        <begin position="24"/>
        <end position="87"/>
    </location>
</feature>
<gene>
    <name evidence="7" type="ORF">C1H46_027213</name>
</gene>
<protein>
    <recommendedName>
        <fullName evidence="6">Knottins-like domain-containing protein</fullName>
    </recommendedName>
</protein>
<keyword evidence="3 5" id="KW-0732">Signal</keyword>
<keyword evidence="1" id="KW-0929">Antimicrobial</keyword>
<evidence type="ECO:0000259" key="6">
    <source>
        <dbReference type="SMART" id="SM00505"/>
    </source>
</evidence>
<dbReference type="PANTHER" id="PTHR33147:SF39">
    <property type="entry name" value="DRO1 PROTEIN-RELATED"/>
    <property type="match status" value="1"/>
</dbReference>
<accession>A0A540LL91</accession>
<dbReference type="InterPro" id="IPR008176">
    <property type="entry name" value="Defensin_plant"/>
</dbReference>
<dbReference type="InterPro" id="IPR003614">
    <property type="entry name" value="Knottins"/>
</dbReference>
<dbReference type="EMBL" id="VIEB01000544">
    <property type="protein sequence ID" value="TQD87251.1"/>
    <property type="molecule type" value="Genomic_DNA"/>
</dbReference>
<dbReference type="SUPFAM" id="SSF57095">
    <property type="entry name" value="Scorpion toxin-like"/>
    <property type="match status" value="1"/>
</dbReference>
<evidence type="ECO:0000256" key="5">
    <source>
        <dbReference type="SAM" id="SignalP"/>
    </source>
</evidence>
<sequence length="87" mass="9598">MERSMRLVSATFVLVLLFSATEMGPMGVEARSKSGKAVKERTCEAASGKFKGMCFSSTNCKNTCKTEKFIGGECHGFRRRCICNKKC</sequence>